<sequence>MEDKKVLYLTYMDVLKLLFPARGDKANRFQKWATRILFTIQMGDNNGRDEVASEALNVGKSTITELFRKSSRSFPCVYLFEIGTVGNMREHYNLEEHTDDTVKVYKYGMTSDITRRSSEHSKTYGKLNNNSFKIALFSYIYMSFMSKAENKLKQTMDKELIVVDKDNMTCIREMYNDISLCHSGNNKELISQIQEFVNIY</sequence>
<reference evidence="1" key="1">
    <citation type="submission" date="2020-06" db="EMBL/GenBank/DDBJ databases">
        <title>Lateral gene transfer of anion-conducting channel rhodopsins between green algae and giant viruses.</title>
        <authorList>
            <person name="Rozenberg A."/>
            <person name="Oppermann J."/>
            <person name="Wietek J."/>
            <person name="Fernandez Lahore R.G."/>
            <person name="Sandaa R.-A."/>
            <person name="Bratbak G."/>
            <person name="Hegemann P."/>
            <person name="Beja O."/>
        </authorList>
    </citation>
    <scope>NUCLEOTIDE SEQUENCE</scope>
    <source>
        <strain evidence="1">01B</strain>
    </source>
</reference>
<protein>
    <submittedName>
        <fullName evidence="1">Uncharacterized protein</fullName>
    </submittedName>
</protein>
<name>A0A7M3UP11_POV01</name>
<gene>
    <name evidence="1" type="ORF">HWQ62_00328</name>
</gene>
<organism evidence="1">
    <name type="scientific">Pyramimonas orientalis virus</name>
    <name type="common">PoV01</name>
    <dbReference type="NCBI Taxonomy" id="455367"/>
    <lineage>
        <taxon>Viruses</taxon>
        <taxon>Varidnaviria</taxon>
        <taxon>Bamfordvirae</taxon>
        <taxon>Nucleocytoviricota</taxon>
        <taxon>Megaviricetes</taxon>
        <taxon>Imitervirales</taxon>
        <taxon>Allomimiviridae</taxon>
        <taxon>Heliosvirus</taxon>
        <taxon>Heliosvirus raunefjordenense</taxon>
    </lineage>
</organism>
<organismHost>
    <name type="scientific">Pyramimonas plurioculata</name>
    <dbReference type="NCBI Taxonomy" id="36893"/>
</organismHost>
<accession>A0A7M3UP11</accession>
<dbReference type="EMBL" id="MT663537">
    <property type="protein sequence ID" value="QOI90464.1"/>
    <property type="molecule type" value="Genomic_DNA"/>
</dbReference>
<proteinExistence type="predicted"/>
<evidence type="ECO:0000313" key="1">
    <source>
        <dbReference type="EMBL" id="QOI90464.1"/>
    </source>
</evidence>